<protein>
    <submittedName>
        <fullName evidence="1">Uncharacterized protein</fullName>
    </submittedName>
</protein>
<comment type="caution">
    <text evidence="1">The sequence shown here is derived from an EMBL/GenBank/DDBJ whole genome shotgun (WGS) entry which is preliminary data.</text>
</comment>
<evidence type="ECO:0000313" key="1">
    <source>
        <dbReference type="EMBL" id="OMJ66839.1"/>
    </source>
</evidence>
<dbReference type="EMBL" id="MPUH01001622">
    <property type="protein sequence ID" value="OMJ66839.1"/>
    <property type="molecule type" value="Genomic_DNA"/>
</dbReference>
<keyword evidence="2" id="KW-1185">Reference proteome</keyword>
<dbReference type="Proteomes" id="UP000187209">
    <property type="component" value="Unassembled WGS sequence"/>
</dbReference>
<name>A0A1R2AQS9_9CILI</name>
<accession>A0A1R2AQS9</accession>
<dbReference type="AlphaFoldDB" id="A0A1R2AQS9"/>
<organism evidence="1 2">
    <name type="scientific">Stentor coeruleus</name>
    <dbReference type="NCBI Taxonomy" id="5963"/>
    <lineage>
        <taxon>Eukaryota</taxon>
        <taxon>Sar</taxon>
        <taxon>Alveolata</taxon>
        <taxon>Ciliophora</taxon>
        <taxon>Postciliodesmatophora</taxon>
        <taxon>Heterotrichea</taxon>
        <taxon>Heterotrichida</taxon>
        <taxon>Stentoridae</taxon>
        <taxon>Stentor</taxon>
    </lineage>
</organism>
<reference evidence="1 2" key="1">
    <citation type="submission" date="2016-11" db="EMBL/GenBank/DDBJ databases">
        <title>The macronuclear genome of Stentor coeruleus: a giant cell with tiny introns.</title>
        <authorList>
            <person name="Slabodnick M."/>
            <person name="Ruby J.G."/>
            <person name="Reiff S.B."/>
            <person name="Swart E.C."/>
            <person name="Gosai S."/>
            <person name="Prabakaran S."/>
            <person name="Witkowska E."/>
            <person name="Larue G.E."/>
            <person name="Fisher S."/>
            <person name="Freeman R.M."/>
            <person name="Gunawardena J."/>
            <person name="Chu W."/>
            <person name="Stover N.A."/>
            <person name="Gregory B.D."/>
            <person name="Nowacki M."/>
            <person name="Derisi J."/>
            <person name="Roy S.W."/>
            <person name="Marshall W.F."/>
            <person name="Sood P."/>
        </authorList>
    </citation>
    <scope>NUCLEOTIDE SEQUENCE [LARGE SCALE GENOMIC DNA]</scope>
    <source>
        <strain evidence="1">WM001</strain>
    </source>
</reference>
<sequence>MNQSLWPIESKAFTDVLRVKLSESTAQRFSKGPISNRLIEITSKHIKQLSTGSDELPKVNPNRFWSPPKPSEANSLMFYLNPRKFSGSRTRQMRYSIKNLD</sequence>
<evidence type="ECO:0000313" key="2">
    <source>
        <dbReference type="Proteomes" id="UP000187209"/>
    </source>
</evidence>
<proteinExistence type="predicted"/>
<gene>
    <name evidence="1" type="ORF">SteCoe_36181</name>
</gene>